<gene>
    <name evidence="2" type="ORF">JOF35_005742</name>
</gene>
<evidence type="ECO:0000256" key="1">
    <source>
        <dbReference type="SAM" id="MobiDB-lite"/>
    </source>
</evidence>
<accession>A0ABT9KY80</accession>
<organism evidence="2 3">
    <name type="scientific">Streptomyces demainii</name>
    <dbReference type="NCBI Taxonomy" id="588122"/>
    <lineage>
        <taxon>Bacteria</taxon>
        <taxon>Bacillati</taxon>
        <taxon>Actinomycetota</taxon>
        <taxon>Actinomycetes</taxon>
        <taxon>Kitasatosporales</taxon>
        <taxon>Streptomycetaceae</taxon>
        <taxon>Streptomyces</taxon>
    </lineage>
</organism>
<sequence>MRVLAAGGRVVTPSGPGERPSHPANPEATEGIRP</sequence>
<feature type="region of interest" description="Disordered" evidence="1">
    <location>
        <begin position="1"/>
        <end position="34"/>
    </location>
</feature>
<comment type="caution">
    <text evidence="2">The sequence shown here is derived from an EMBL/GenBank/DDBJ whole genome shotgun (WGS) entry which is preliminary data.</text>
</comment>
<dbReference type="Proteomes" id="UP001234880">
    <property type="component" value="Unassembled WGS sequence"/>
</dbReference>
<reference evidence="2 3" key="1">
    <citation type="submission" date="2023-07" db="EMBL/GenBank/DDBJ databases">
        <title>Sequencing the genomes of 1000 actinobacteria strains.</title>
        <authorList>
            <person name="Klenk H.-P."/>
        </authorList>
    </citation>
    <scope>NUCLEOTIDE SEQUENCE [LARGE SCALE GENOMIC DNA]</scope>
    <source>
        <strain evidence="2 3">DSM 41600</strain>
    </source>
</reference>
<evidence type="ECO:0000313" key="3">
    <source>
        <dbReference type="Proteomes" id="UP001234880"/>
    </source>
</evidence>
<keyword evidence="3" id="KW-1185">Reference proteome</keyword>
<proteinExistence type="predicted"/>
<dbReference type="EMBL" id="JAURUE010000002">
    <property type="protein sequence ID" value="MDP9613404.1"/>
    <property type="molecule type" value="Genomic_DNA"/>
</dbReference>
<name>A0ABT9KY80_9ACTN</name>
<evidence type="ECO:0000313" key="2">
    <source>
        <dbReference type="EMBL" id="MDP9613404.1"/>
    </source>
</evidence>
<protein>
    <submittedName>
        <fullName evidence="2">Uncharacterized protein</fullName>
    </submittedName>
</protein>